<keyword evidence="2" id="KW-1185">Reference proteome</keyword>
<gene>
    <name evidence="1" type="ORF">TSUD_182960</name>
</gene>
<evidence type="ECO:0000313" key="2">
    <source>
        <dbReference type="Proteomes" id="UP000242715"/>
    </source>
</evidence>
<name>A0A2Z6PK77_TRISU</name>
<protein>
    <submittedName>
        <fullName evidence="1">Uncharacterized protein</fullName>
    </submittedName>
</protein>
<evidence type="ECO:0000313" key="1">
    <source>
        <dbReference type="EMBL" id="GAU45427.1"/>
    </source>
</evidence>
<dbReference type="AlphaFoldDB" id="A0A2Z6PK77"/>
<organism evidence="1 2">
    <name type="scientific">Trifolium subterraneum</name>
    <name type="common">Subterranean clover</name>
    <dbReference type="NCBI Taxonomy" id="3900"/>
    <lineage>
        <taxon>Eukaryota</taxon>
        <taxon>Viridiplantae</taxon>
        <taxon>Streptophyta</taxon>
        <taxon>Embryophyta</taxon>
        <taxon>Tracheophyta</taxon>
        <taxon>Spermatophyta</taxon>
        <taxon>Magnoliopsida</taxon>
        <taxon>eudicotyledons</taxon>
        <taxon>Gunneridae</taxon>
        <taxon>Pentapetalae</taxon>
        <taxon>rosids</taxon>
        <taxon>fabids</taxon>
        <taxon>Fabales</taxon>
        <taxon>Fabaceae</taxon>
        <taxon>Papilionoideae</taxon>
        <taxon>50 kb inversion clade</taxon>
        <taxon>NPAAA clade</taxon>
        <taxon>Hologalegina</taxon>
        <taxon>IRL clade</taxon>
        <taxon>Trifolieae</taxon>
        <taxon>Trifolium</taxon>
    </lineage>
</organism>
<dbReference type="Proteomes" id="UP000242715">
    <property type="component" value="Unassembled WGS sequence"/>
</dbReference>
<dbReference type="EMBL" id="DF974122">
    <property type="protein sequence ID" value="GAU45427.1"/>
    <property type="molecule type" value="Genomic_DNA"/>
</dbReference>
<accession>A0A2Z6PK77</accession>
<reference evidence="2" key="1">
    <citation type="journal article" date="2017" name="Front. Plant Sci.">
        <title>Climate Clever Clovers: New Paradigm to Reduce the Environmental Footprint of Ruminants by Breeding Low Methanogenic Forages Utilizing Haplotype Variation.</title>
        <authorList>
            <person name="Kaur P."/>
            <person name="Appels R."/>
            <person name="Bayer P.E."/>
            <person name="Keeble-Gagnere G."/>
            <person name="Wang J."/>
            <person name="Hirakawa H."/>
            <person name="Shirasawa K."/>
            <person name="Vercoe P."/>
            <person name="Stefanova K."/>
            <person name="Durmic Z."/>
            <person name="Nichols P."/>
            <person name="Revell C."/>
            <person name="Isobe S.N."/>
            <person name="Edwards D."/>
            <person name="Erskine W."/>
        </authorList>
    </citation>
    <scope>NUCLEOTIDE SEQUENCE [LARGE SCALE GENOMIC DNA]</scope>
    <source>
        <strain evidence="2">cv. Daliak</strain>
    </source>
</reference>
<sequence>MTEPHSIGSDFADCKKLVINPPKKPRNKVFVPPMKSSPKPLTIPCMYTSQSFTNSPNHMNVLQKASYHWKIVWLRNIVCITSATQRKCPSCVMPCEKSSKENMLCCKTGRRSLHFKQWDPGKFVP</sequence>
<proteinExistence type="predicted"/>